<dbReference type="InterPro" id="IPR044961">
    <property type="entry name" value="MS5/SDI1"/>
</dbReference>
<evidence type="ECO:0000256" key="7">
    <source>
        <dbReference type="PROSITE-ProRule" id="PRU00339"/>
    </source>
</evidence>
<feature type="region of interest" description="Disordered" evidence="8">
    <location>
        <begin position="310"/>
        <end position="329"/>
    </location>
</feature>
<proteinExistence type="inferred from homology"/>
<evidence type="ECO:0000256" key="8">
    <source>
        <dbReference type="SAM" id="MobiDB-lite"/>
    </source>
</evidence>
<keyword evidence="4" id="KW-0175">Coiled coil</keyword>
<dbReference type="InterPro" id="IPR013105">
    <property type="entry name" value="TPR_2"/>
</dbReference>
<dbReference type="SUPFAM" id="SSF48452">
    <property type="entry name" value="TPR-like"/>
    <property type="match status" value="1"/>
</dbReference>
<evidence type="ECO:0000256" key="6">
    <source>
        <dbReference type="ARBA" id="ARBA00025750"/>
    </source>
</evidence>
<dbReference type="AlphaFoldDB" id="A0A9P0Z233"/>
<gene>
    <name evidence="9" type="ORF">CEURO_LOCUS8832</name>
</gene>
<sequence length="605" mass="68741">MLVNEKPPATHKVFYTPPPKRISAPFPSPASQRRPSCPHSAGKDLFHVIHKVPAGDSPYVRAKHVQLIEKDPSRAVSLFWAAINSGDRVESALKDMAVVMKQLNRTDEAIEAIKSFRHLSPPESQESIDNILVELYKRSGRIEDEIGLIELKLKKVEEGMDFGGKKTKTARSQGKRIEITLDKEYSRLLGNLAWAHMQLKNYKSAAENYRKALSIELDRNKQCNLAICLMHMNNIAEAKFLLQSIRASPDSKSESCQKSLEHATQTLSELEKTSGSTSCWRGRNHGGSPVVPQPFTQPRRSSRKLYFENGSFLKTQPPPPPPTTFPKSWRRDTIENVTKSTEPTTSVFSCSRISSCDSKVDQDDQNYLSFTVCSEKHYSGPPPPTTFPKSWRRDTIENNMKSMEPTTSVFSCSRISSRDSIVDQDEQNYLSFPVCSEKHPVDSSCQRKKSWADIVEEEQEEEEEEEPKDITFETPCKKFNDENYNYSNIIKNHQDKEEDGEDGEEDDILQQRVETLDVNGGYHTQPEEHPHTQPEEHPECFYDSTTNVTGACASSSSLLHGQLNFGTFNTLVSPQEFDLAVQTPLRRLKRRINNRLQVFRDLTPE</sequence>
<keyword evidence="10" id="KW-1185">Reference proteome</keyword>
<comment type="similarity">
    <text evidence="6">Belongs to the MS5 protein family.</text>
</comment>
<reference evidence="9" key="1">
    <citation type="submission" date="2022-07" db="EMBL/GenBank/DDBJ databases">
        <authorList>
            <person name="Macas J."/>
            <person name="Novak P."/>
            <person name="Neumann P."/>
        </authorList>
    </citation>
    <scope>NUCLEOTIDE SEQUENCE</scope>
</reference>
<accession>A0A9P0Z233</accession>
<dbReference type="Proteomes" id="UP001152484">
    <property type="component" value="Unassembled WGS sequence"/>
</dbReference>
<keyword evidence="2" id="KW-0677">Repeat</keyword>
<keyword evidence="3 7" id="KW-0802">TPR repeat</keyword>
<protein>
    <submittedName>
        <fullName evidence="9">Uncharacterized protein</fullName>
    </submittedName>
</protein>
<dbReference type="InterPro" id="IPR011990">
    <property type="entry name" value="TPR-like_helical_dom_sf"/>
</dbReference>
<dbReference type="Pfam" id="PF07719">
    <property type="entry name" value="TPR_2"/>
    <property type="match status" value="1"/>
</dbReference>
<feature type="region of interest" description="Disordered" evidence="8">
    <location>
        <begin position="275"/>
        <end position="299"/>
    </location>
</feature>
<comment type="caution">
    <text evidence="9">The sequence shown here is derived from an EMBL/GenBank/DDBJ whole genome shotgun (WGS) entry which is preliminary data.</text>
</comment>
<evidence type="ECO:0000313" key="10">
    <source>
        <dbReference type="Proteomes" id="UP001152484"/>
    </source>
</evidence>
<dbReference type="InterPro" id="IPR019734">
    <property type="entry name" value="TPR_rpt"/>
</dbReference>
<dbReference type="PROSITE" id="PS50005">
    <property type="entry name" value="TPR"/>
    <property type="match status" value="1"/>
</dbReference>
<evidence type="ECO:0000256" key="1">
    <source>
        <dbReference type="ARBA" id="ARBA00004123"/>
    </source>
</evidence>
<evidence type="ECO:0000256" key="4">
    <source>
        <dbReference type="ARBA" id="ARBA00023054"/>
    </source>
</evidence>
<name>A0A9P0Z233_CUSEU</name>
<dbReference type="PANTHER" id="PTHR36326">
    <property type="entry name" value="PROTEIN POLLENLESS 3-LIKE 2"/>
    <property type="match status" value="1"/>
</dbReference>
<comment type="subcellular location">
    <subcellularLocation>
        <location evidence="1">Nucleus</location>
    </subcellularLocation>
</comment>
<evidence type="ECO:0000256" key="2">
    <source>
        <dbReference type="ARBA" id="ARBA00022737"/>
    </source>
</evidence>
<evidence type="ECO:0000256" key="3">
    <source>
        <dbReference type="ARBA" id="ARBA00022803"/>
    </source>
</evidence>
<feature type="repeat" description="TPR" evidence="7">
    <location>
        <begin position="186"/>
        <end position="219"/>
    </location>
</feature>
<feature type="region of interest" description="Disordered" evidence="8">
    <location>
        <begin position="1"/>
        <end position="39"/>
    </location>
</feature>
<keyword evidence="5" id="KW-0539">Nucleus</keyword>
<dbReference type="EMBL" id="CAMAPE010000017">
    <property type="protein sequence ID" value="CAH9084010.1"/>
    <property type="molecule type" value="Genomic_DNA"/>
</dbReference>
<dbReference type="PANTHER" id="PTHR36326:SF4">
    <property type="entry name" value="PROTEIN POLLENLESS 3-LIKE 1"/>
    <property type="match status" value="1"/>
</dbReference>
<dbReference type="SMART" id="SM00028">
    <property type="entry name" value="TPR"/>
    <property type="match status" value="1"/>
</dbReference>
<evidence type="ECO:0000256" key="5">
    <source>
        <dbReference type="ARBA" id="ARBA00023242"/>
    </source>
</evidence>
<dbReference type="Gene3D" id="1.25.40.10">
    <property type="entry name" value="Tetratricopeptide repeat domain"/>
    <property type="match status" value="1"/>
</dbReference>
<dbReference type="OrthoDB" id="1620277at2759"/>
<organism evidence="9 10">
    <name type="scientific">Cuscuta europaea</name>
    <name type="common">European dodder</name>
    <dbReference type="NCBI Taxonomy" id="41803"/>
    <lineage>
        <taxon>Eukaryota</taxon>
        <taxon>Viridiplantae</taxon>
        <taxon>Streptophyta</taxon>
        <taxon>Embryophyta</taxon>
        <taxon>Tracheophyta</taxon>
        <taxon>Spermatophyta</taxon>
        <taxon>Magnoliopsida</taxon>
        <taxon>eudicotyledons</taxon>
        <taxon>Gunneridae</taxon>
        <taxon>Pentapetalae</taxon>
        <taxon>asterids</taxon>
        <taxon>lamiids</taxon>
        <taxon>Solanales</taxon>
        <taxon>Convolvulaceae</taxon>
        <taxon>Cuscuteae</taxon>
        <taxon>Cuscuta</taxon>
        <taxon>Cuscuta subgen. Cuscuta</taxon>
    </lineage>
</organism>
<dbReference type="GO" id="GO:0005634">
    <property type="term" value="C:nucleus"/>
    <property type="evidence" value="ECO:0007669"/>
    <property type="project" value="UniProtKB-SubCell"/>
</dbReference>
<evidence type="ECO:0000313" key="9">
    <source>
        <dbReference type="EMBL" id="CAH9084010.1"/>
    </source>
</evidence>